<dbReference type="Proteomes" id="UP000264330">
    <property type="component" value="Unassembled WGS sequence"/>
</dbReference>
<sequence length="195" mass="22832">MKLIQKSGIRRKEFEFLNNGELIVKEKRFLKTTEFSVNIEHIGTKKHIESHSRTGLKIVASFFFLIAFSSWIAPFFEEKSEISENILLAISGLFIFGLGVSCFYAPLNNFLTLHGGQVNIQFFLDSPSRQNVEDFADRIIKISKEKIKKKYTRIDPDIPEDVFMQQLHWLLNNDYINEQEYAEKKNDYKISKLTR</sequence>
<organism evidence="2 3">
    <name type="scientific">Zunongwangia profunda</name>
    <dbReference type="NCBI Taxonomy" id="398743"/>
    <lineage>
        <taxon>Bacteria</taxon>
        <taxon>Pseudomonadati</taxon>
        <taxon>Bacteroidota</taxon>
        <taxon>Flavobacteriia</taxon>
        <taxon>Flavobacteriales</taxon>
        <taxon>Flavobacteriaceae</taxon>
        <taxon>Zunongwangia</taxon>
    </lineage>
</organism>
<reference evidence="2 3" key="1">
    <citation type="journal article" date="2018" name="Nat. Biotechnol.">
        <title>A standardized bacterial taxonomy based on genome phylogeny substantially revises the tree of life.</title>
        <authorList>
            <person name="Parks D.H."/>
            <person name="Chuvochina M."/>
            <person name="Waite D.W."/>
            <person name="Rinke C."/>
            <person name="Skarshewski A."/>
            <person name="Chaumeil P.A."/>
            <person name="Hugenholtz P."/>
        </authorList>
    </citation>
    <scope>NUCLEOTIDE SEQUENCE [LARGE SCALE GENOMIC DNA]</scope>
    <source>
        <strain evidence="2">UBA9359</strain>
    </source>
</reference>
<evidence type="ECO:0000313" key="2">
    <source>
        <dbReference type="EMBL" id="HCV80780.1"/>
    </source>
</evidence>
<accession>A0A3D5J0G4</accession>
<dbReference type="EMBL" id="DPMF01000164">
    <property type="protein sequence ID" value="HCV80780.1"/>
    <property type="molecule type" value="Genomic_DNA"/>
</dbReference>
<comment type="caution">
    <text evidence="2">The sequence shown here is derived from an EMBL/GenBank/DDBJ whole genome shotgun (WGS) entry which is preliminary data.</text>
</comment>
<gene>
    <name evidence="2" type="ORF">DGQ38_06995</name>
</gene>
<keyword evidence="1" id="KW-1133">Transmembrane helix</keyword>
<dbReference type="AlphaFoldDB" id="A0A3D5J0G4"/>
<keyword evidence="1" id="KW-0472">Membrane</keyword>
<evidence type="ECO:0000256" key="1">
    <source>
        <dbReference type="SAM" id="Phobius"/>
    </source>
</evidence>
<feature type="transmembrane region" description="Helical" evidence="1">
    <location>
        <begin position="86"/>
        <end position="107"/>
    </location>
</feature>
<protein>
    <submittedName>
        <fullName evidence="2">Uncharacterized protein</fullName>
    </submittedName>
</protein>
<name>A0A3D5J0G4_9FLAO</name>
<proteinExistence type="predicted"/>
<evidence type="ECO:0000313" key="3">
    <source>
        <dbReference type="Proteomes" id="UP000264330"/>
    </source>
</evidence>
<keyword evidence="1" id="KW-0812">Transmembrane</keyword>
<feature type="transmembrane region" description="Helical" evidence="1">
    <location>
        <begin position="55"/>
        <end position="74"/>
    </location>
</feature>